<dbReference type="InterPro" id="IPR013783">
    <property type="entry name" value="Ig-like_fold"/>
</dbReference>
<organism evidence="1">
    <name type="scientific">marine metagenome</name>
    <dbReference type="NCBI Taxonomy" id="408172"/>
    <lineage>
        <taxon>unclassified sequences</taxon>
        <taxon>metagenomes</taxon>
        <taxon>ecological metagenomes</taxon>
    </lineage>
</organism>
<evidence type="ECO:0008006" key="2">
    <source>
        <dbReference type="Google" id="ProtNLM"/>
    </source>
</evidence>
<sequence>MKYFTFILFSISIATAQLVKPVENDTLNYTHVYFEWEQVPDAMSYQIQVAENDSVGFQDPLIEQIDSTLLLIIKDGMPNLKNGLQWNRTYQWRIRRIDDNDSYGPWSESWSFYILPLHPELSSFNVEIYDLSSVQSGITIMDKLGSGLIYAVNIHGDPVWFVDSNVEWDNGMGYKIQFTYFLENGNFIGLADGRENNKPGRVFEMTIDNDLAWQGPGDLEGIGVHHDVFPMPNGNIIALTFKDTLLPVPVEIELPETYSGIDALPWQGDRIVEWNRDGVEVWSWS</sequence>
<dbReference type="Gene3D" id="2.60.40.10">
    <property type="entry name" value="Immunoglobulins"/>
    <property type="match status" value="1"/>
</dbReference>
<proteinExistence type="predicted"/>
<reference evidence="1" key="1">
    <citation type="submission" date="2018-05" db="EMBL/GenBank/DDBJ databases">
        <authorList>
            <person name="Lanie J.A."/>
            <person name="Ng W.-L."/>
            <person name="Kazmierczak K.M."/>
            <person name="Andrzejewski T.M."/>
            <person name="Davidsen T.M."/>
            <person name="Wayne K.J."/>
            <person name="Tettelin H."/>
            <person name="Glass J.I."/>
            <person name="Rusch D."/>
            <person name="Podicherti R."/>
            <person name="Tsui H.-C.T."/>
            <person name="Winkler M.E."/>
        </authorList>
    </citation>
    <scope>NUCLEOTIDE SEQUENCE</scope>
</reference>
<accession>A0A381YJQ1</accession>
<evidence type="ECO:0000313" key="1">
    <source>
        <dbReference type="EMBL" id="SVA77306.1"/>
    </source>
</evidence>
<protein>
    <recommendedName>
        <fullName evidence="2">Fibronectin type-III domain-containing protein</fullName>
    </recommendedName>
</protein>
<feature type="non-terminal residue" evidence="1">
    <location>
        <position position="285"/>
    </location>
</feature>
<gene>
    <name evidence="1" type="ORF">METZ01_LOCUS130160</name>
</gene>
<name>A0A381YJQ1_9ZZZZ</name>
<dbReference type="AlphaFoldDB" id="A0A381YJQ1"/>
<dbReference type="EMBL" id="UINC01018409">
    <property type="protein sequence ID" value="SVA77306.1"/>
    <property type="molecule type" value="Genomic_DNA"/>
</dbReference>